<dbReference type="InterPro" id="IPR020568">
    <property type="entry name" value="Ribosomal_Su5_D2-typ_SF"/>
</dbReference>
<evidence type="ECO:0000256" key="9">
    <source>
        <dbReference type="PROSITE-ProRule" id="PRU00282"/>
    </source>
</evidence>
<dbReference type="PANTHER" id="PTHR38710">
    <property type="entry name" value="WITH PUTATIVE URIDYL PYROPHOSPHORYLASE-RELATED"/>
    <property type="match status" value="1"/>
</dbReference>
<comment type="similarity">
    <text evidence="8">Belongs to the mitochondrial carrier (TC 2.A.29) family. SLC25A38 subfamily.</text>
</comment>
<evidence type="ECO:0000256" key="5">
    <source>
        <dbReference type="ARBA" id="ARBA00022989"/>
    </source>
</evidence>
<proteinExistence type="inferred from homology"/>
<dbReference type="Proteomes" id="UP000253551">
    <property type="component" value="Unassembled WGS sequence"/>
</dbReference>
<keyword evidence="8" id="KW-0999">Mitochondrion inner membrane</keyword>
<organism evidence="11 12">
    <name type="scientific">Rhizopus stolonifer</name>
    <name type="common">Rhizopus nigricans</name>
    <dbReference type="NCBI Taxonomy" id="4846"/>
    <lineage>
        <taxon>Eukaryota</taxon>
        <taxon>Fungi</taxon>
        <taxon>Fungi incertae sedis</taxon>
        <taxon>Mucoromycota</taxon>
        <taxon>Mucoromycotina</taxon>
        <taxon>Mucoromycetes</taxon>
        <taxon>Mucorales</taxon>
        <taxon>Mucorineae</taxon>
        <taxon>Rhizopodaceae</taxon>
        <taxon>Rhizopus</taxon>
    </lineage>
</organism>
<evidence type="ECO:0000256" key="2">
    <source>
        <dbReference type="ARBA" id="ARBA00022692"/>
    </source>
</evidence>
<evidence type="ECO:0000256" key="8">
    <source>
        <dbReference type="HAMAP-Rule" id="MF_03064"/>
    </source>
</evidence>
<dbReference type="GO" id="GO:0005524">
    <property type="term" value="F:ATP binding"/>
    <property type="evidence" value="ECO:0007669"/>
    <property type="project" value="UniProtKB-KW"/>
</dbReference>
<keyword evidence="8" id="KW-0496">Mitochondrion</keyword>
<dbReference type="Gene3D" id="3.30.230.10">
    <property type="match status" value="1"/>
</dbReference>
<dbReference type="InterPro" id="IPR006204">
    <property type="entry name" value="GHMP_kinase_N_dom"/>
</dbReference>
<evidence type="ECO:0000256" key="1">
    <source>
        <dbReference type="ARBA" id="ARBA00004141"/>
    </source>
</evidence>
<dbReference type="Gene3D" id="3.30.70.890">
    <property type="entry name" value="GHMP kinase, C-terminal domain"/>
    <property type="match status" value="1"/>
</dbReference>
<dbReference type="SUPFAM" id="SSF103506">
    <property type="entry name" value="Mitochondrial carrier"/>
    <property type="match status" value="1"/>
</dbReference>
<keyword evidence="6 8" id="KW-0472">Membrane</keyword>
<keyword evidence="8" id="KW-0677">Repeat</keyword>
<dbReference type="InterPro" id="IPR053034">
    <property type="entry name" value="Glucuronokinase-like"/>
</dbReference>
<dbReference type="GO" id="GO:0005743">
    <property type="term" value="C:mitochondrial inner membrane"/>
    <property type="evidence" value="ECO:0007669"/>
    <property type="project" value="UniProtKB-SubCell"/>
</dbReference>
<keyword evidence="4" id="KW-0067">ATP-binding</keyword>
<dbReference type="PRINTS" id="PR00959">
    <property type="entry name" value="MEVGALKINASE"/>
</dbReference>
<dbReference type="OrthoDB" id="1924968at2759"/>
<keyword evidence="12" id="KW-1185">Reference proteome</keyword>
<dbReference type="GO" id="GO:0015187">
    <property type="term" value="F:glycine transmembrane transporter activity"/>
    <property type="evidence" value="ECO:0007669"/>
    <property type="project" value="UniProtKB-UniRule"/>
</dbReference>
<dbReference type="Gene3D" id="1.50.40.10">
    <property type="entry name" value="Mitochondrial carrier domain"/>
    <property type="match status" value="2"/>
</dbReference>
<feature type="repeat" description="Solcar" evidence="9">
    <location>
        <begin position="7"/>
        <end position="124"/>
    </location>
</feature>
<keyword evidence="8" id="KW-0813">Transport</keyword>
<accession>A0A367KXJ0</accession>
<comment type="catalytic activity">
    <reaction evidence="7 8">
        <text>glycine(in) = glycine(out)</text>
        <dbReference type="Rhea" id="RHEA:70715"/>
        <dbReference type="ChEBI" id="CHEBI:57305"/>
    </reaction>
</comment>
<comment type="function">
    <text evidence="8">Mitochondrial glycine transporter that imports glycine into the mitochondrial matrix. Plays an important role in providing glycine for the first enzymatic step in heme biosynthesis, the condensation of glycine with succinyl-CoA to produce 5-aminolevulinate (ALA) in the miochondrial matrix.</text>
</comment>
<dbReference type="Pfam" id="PF00288">
    <property type="entry name" value="GHMP_kinases_N"/>
    <property type="match status" value="1"/>
</dbReference>
<comment type="subcellular location">
    <subcellularLocation>
        <location evidence="1">Membrane</location>
        <topology evidence="1">Multi-pass membrane protein</topology>
    </subcellularLocation>
    <subcellularLocation>
        <location evidence="8">Mitochondrion inner membrane</location>
        <topology evidence="8">Multi-pass membrane protein</topology>
    </subcellularLocation>
</comment>
<keyword evidence="5 8" id="KW-1133">Transmembrane helix</keyword>
<dbReference type="AlphaFoldDB" id="A0A367KXJ0"/>
<dbReference type="GO" id="GO:1904983">
    <property type="term" value="P:glycine import into mitochondrion"/>
    <property type="evidence" value="ECO:0007669"/>
    <property type="project" value="UniProtKB-UniRule"/>
</dbReference>
<evidence type="ECO:0000256" key="4">
    <source>
        <dbReference type="ARBA" id="ARBA00022840"/>
    </source>
</evidence>
<dbReference type="InterPro" id="IPR018108">
    <property type="entry name" value="MCP_transmembrane"/>
</dbReference>
<dbReference type="PANTHER" id="PTHR38710:SF1">
    <property type="entry name" value="WITH PUTATIVE URIDYL PYROPHOSPHORYLASE-RELATED"/>
    <property type="match status" value="1"/>
</dbReference>
<dbReference type="SUPFAM" id="SSF54211">
    <property type="entry name" value="Ribosomal protein S5 domain 2-like"/>
    <property type="match status" value="1"/>
</dbReference>
<sequence>MTQEKKQTAILHLTGGALSGMVACTALQPLDLIKTRLQQQRQDHLAFIKEAKNKGLKVAPHKRQVVVKSDTTANTSHSNIYSTIKDIVHNNGYNGLWRGTVPTIMRSVPGSALYFFALSEIRQIVSSTRAVWKPAINAQQKDTQRWENLFSGSTARGAVGYIMMPITVVKVRYESNFYNYTSLSQAFRSIINTDGFRGLFAGYGATFIRDAPFAGIYLFFYEGIKTWANDYTTSHQKPVANVLINLGSGVAAGMAATCTTQPFDMLKTRMQLKPSIYKNLLQSSKKVYLEEGLMGFFDGISVRLIRKPLNSAISWAIYEEVNHYESKYLKFRGVPKGLLPISGRPALSWLYDDLRAHFSQTFIITNAYNFKHYERWASSIQFPRENILNKGLSNGVLADLAFAHRVKRFEHNIMITFPHLLWDGASSIPALFNSSNFVLSTENLCVVFGLSLEAIQGLDEYTLTLDEKETRDDLEIYTKAQDGCSLLTAKDAPLFGYADPKLSFESYLDKWENILFEKTVKTIFQTDPIHQRAYARVGLIGNPSDGFFGKTMSLLVSNFWAEATLIPNEEGEAIRILPNPVSDPHNFSSMACLAGISEIDGYETGDRLLQACCKVFYRHCQSHGISIQTLQGFRMMFETNIPRQVGLAGSSAIITALWKALTQFYGVTEEQIPLELQASLVLKVEQEELGIAAGLQDRVIQSFGGLVYMDFSKDYMETHGYGKYERLDASLLPKLWLAYIADPEDSGKIVKAMENFASFTQQARDALEAKDHRTFAQLMSSNFNLRRQVYGDSVVGASNLRMIELAREHHCAAKFPGSGGAVVGMWNGEDKTTEQRDLLNLRRALESEGFVFLILSPKVYE</sequence>
<evidence type="ECO:0000313" key="12">
    <source>
        <dbReference type="Proteomes" id="UP000253551"/>
    </source>
</evidence>
<dbReference type="InterPro" id="IPR036554">
    <property type="entry name" value="GHMP_kinase_C_sf"/>
</dbReference>
<feature type="domain" description="GHMP kinase N-terminal" evidence="10">
    <location>
        <begin position="612"/>
        <end position="705"/>
    </location>
</feature>
<evidence type="ECO:0000256" key="3">
    <source>
        <dbReference type="ARBA" id="ARBA00022741"/>
    </source>
</evidence>
<evidence type="ECO:0000313" key="11">
    <source>
        <dbReference type="EMBL" id="RCI06928.1"/>
    </source>
</evidence>
<keyword evidence="2 8" id="KW-0812">Transmembrane</keyword>
<dbReference type="HAMAP" id="MF_03064">
    <property type="entry name" value="SLC25A38"/>
    <property type="match status" value="1"/>
</dbReference>
<dbReference type="InterPro" id="IPR014721">
    <property type="entry name" value="Ribsml_uS5_D2-typ_fold_subgr"/>
</dbReference>
<feature type="repeat" description="Solcar" evidence="9">
    <location>
        <begin position="143"/>
        <end position="227"/>
    </location>
</feature>
<dbReference type="PROSITE" id="PS50920">
    <property type="entry name" value="SOLCAR"/>
    <property type="match status" value="3"/>
</dbReference>
<name>A0A367KXJ0_RHIST</name>
<dbReference type="InterPro" id="IPR023395">
    <property type="entry name" value="MCP_dom_sf"/>
</dbReference>
<keyword evidence="3" id="KW-0547">Nucleotide-binding</keyword>
<dbReference type="SUPFAM" id="SSF55060">
    <property type="entry name" value="GHMP Kinase, C-terminal domain"/>
    <property type="match status" value="1"/>
</dbReference>
<comment type="caution">
    <text evidence="11">The sequence shown here is derived from an EMBL/GenBank/DDBJ whole genome shotgun (WGS) entry which is preliminary data.</text>
</comment>
<dbReference type="STRING" id="4846.A0A367KXJ0"/>
<dbReference type="PROSITE" id="PS51257">
    <property type="entry name" value="PROKAR_LIPOPROTEIN"/>
    <property type="match status" value="1"/>
</dbReference>
<reference evidence="11 12" key="1">
    <citation type="journal article" date="2018" name="G3 (Bethesda)">
        <title>Phylogenetic and Phylogenomic Definition of Rhizopus Species.</title>
        <authorList>
            <person name="Gryganskyi A.P."/>
            <person name="Golan J."/>
            <person name="Dolatabadi S."/>
            <person name="Mondo S."/>
            <person name="Robb S."/>
            <person name="Idnurm A."/>
            <person name="Muszewska A."/>
            <person name="Steczkiewicz K."/>
            <person name="Masonjones S."/>
            <person name="Liao H.L."/>
            <person name="Gajdeczka M.T."/>
            <person name="Anike F."/>
            <person name="Vuek A."/>
            <person name="Anishchenko I.M."/>
            <person name="Voigt K."/>
            <person name="de Hoog G.S."/>
            <person name="Smith M.E."/>
            <person name="Heitman J."/>
            <person name="Vilgalys R."/>
            <person name="Stajich J.E."/>
        </authorList>
    </citation>
    <scope>NUCLEOTIDE SEQUENCE [LARGE SCALE GENOMIC DNA]</scope>
    <source>
        <strain evidence="11 12">LSU 92-RS-03</strain>
    </source>
</reference>
<gene>
    <name evidence="11" type="ORF">CU098_013303</name>
</gene>
<evidence type="ECO:0000256" key="7">
    <source>
        <dbReference type="ARBA" id="ARBA00034060"/>
    </source>
</evidence>
<dbReference type="EMBL" id="PJQM01000062">
    <property type="protein sequence ID" value="RCI06928.1"/>
    <property type="molecule type" value="Genomic_DNA"/>
</dbReference>
<dbReference type="InterPro" id="IPR030847">
    <property type="entry name" value="Hem25/SLC25A38"/>
</dbReference>
<feature type="repeat" description="Solcar" evidence="9">
    <location>
        <begin position="240"/>
        <end position="324"/>
    </location>
</feature>
<evidence type="ECO:0000259" key="10">
    <source>
        <dbReference type="Pfam" id="PF00288"/>
    </source>
</evidence>
<protein>
    <recommendedName>
        <fullName evidence="8">Mitochondrial glycine transporter</fullName>
    </recommendedName>
    <alternativeName>
        <fullName evidence="8">Solute carrier family 25 member 38 homolog</fullName>
    </alternativeName>
</protein>
<dbReference type="Pfam" id="PF00153">
    <property type="entry name" value="Mito_carr"/>
    <property type="match status" value="3"/>
</dbReference>
<evidence type="ECO:0000256" key="6">
    <source>
        <dbReference type="ARBA" id="ARBA00023136"/>
    </source>
</evidence>